<dbReference type="Proteomes" id="UP000887576">
    <property type="component" value="Unplaced"/>
</dbReference>
<sequence length="105" mass="11965">MDRQLLHPLHGSSGGTLYKMNNTTVTKGMEPQPIPSTIRLIEEDIWLPDSRQQMHRIQQGEEVRIMVMSGKTYVKRVKGNDQPILDATGTKYDPRTQPPPLIQLD</sequence>
<dbReference type="WBParaSite" id="JU765_v2.g6274.t1">
    <property type="protein sequence ID" value="JU765_v2.g6274.t1"/>
    <property type="gene ID" value="JU765_v2.g6274"/>
</dbReference>
<proteinExistence type="predicted"/>
<organism evidence="1 2">
    <name type="scientific">Panagrolaimus sp. JU765</name>
    <dbReference type="NCBI Taxonomy" id="591449"/>
    <lineage>
        <taxon>Eukaryota</taxon>
        <taxon>Metazoa</taxon>
        <taxon>Ecdysozoa</taxon>
        <taxon>Nematoda</taxon>
        <taxon>Chromadorea</taxon>
        <taxon>Rhabditida</taxon>
        <taxon>Tylenchina</taxon>
        <taxon>Panagrolaimomorpha</taxon>
        <taxon>Panagrolaimoidea</taxon>
        <taxon>Panagrolaimidae</taxon>
        <taxon>Panagrolaimus</taxon>
    </lineage>
</organism>
<reference evidence="2" key="1">
    <citation type="submission" date="2022-11" db="UniProtKB">
        <authorList>
            <consortium name="WormBaseParasite"/>
        </authorList>
    </citation>
    <scope>IDENTIFICATION</scope>
</reference>
<evidence type="ECO:0000313" key="2">
    <source>
        <dbReference type="WBParaSite" id="JU765_v2.g6274.t1"/>
    </source>
</evidence>
<name>A0AC34RFF7_9BILA</name>
<accession>A0AC34RFF7</accession>
<protein>
    <submittedName>
        <fullName evidence="2">Uncharacterized protein</fullName>
    </submittedName>
</protein>
<evidence type="ECO:0000313" key="1">
    <source>
        <dbReference type="Proteomes" id="UP000887576"/>
    </source>
</evidence>